<evidence type="ECO:0000256" key="1">
    <source>
        <dbReference type="SAM" id="Coils"/>
    </source>
</evidence>
<dbReference type="AlphaFoldDB" id="A0A9W5U2M4"/>
<sequence>MLDAQIKKLERKIKDLQKNRQEWRDKYYYEKKRNEQLRVNHSELEQLEIKNARLQIEINNRDRKLKAIKKALKDVEV</sequence>
<gene>
    <name evidence="2" type="ORF">GCM10011409_45970</name>
</gene>
<reference evidence="2" key="2">
    <citation type="submission" date="2020-09" db="EMBL/GenBank/DDBJ databases">
        <authorList>
            <person name="Sun Q."/>
            <person name="Zhou Y."/>
        </authorList>
    </citation>
    <scope>NUCLEOTIDE SEQUENCE</scope>
    <source>
        <strain evidence="2">CGMCC 1.15454</strain>
    </source>
</reference>
<dbReference type="EMBL" id="BMJD01000094">
    <property type="protein sequence ID" value="GGB63710.1"/>
    <property type="molecule type" value="Genomic_DNA"/>
</dbReference>
<protein>
    <submittedName>
        <fullName evidence="2">Uncharacterized protein</fullName>
    </submittedName>
</protein>
<dbReference type="Proteomes" id="UP000621492">
    <property type="component" value="Unassembled WGS sequence"/>
</dbReference>
<keyword evidence="3" id="KW-1185">Reference proteome</keyword>
<reference evidence="2" key="1">
    <citation type="journal article" date="2014" name="Int. J. Syst. Evol. Microbiol.">
        <title>Complete genome sequence of Corynebacterium casei LMG S-19264T (=DSM 44701T), isolated from a smear-ripened cheese.</title>
        <authorList>
            <consortium name="US DOE Joint Genome Institute (JGI-PGF)"/>
            <person name="Walter F."/>
            <person name="Albersmeier A."/>
            <person name="Kalinowski J."/>
            <person name="Ruckert C."/>
        </authorList>
    </citation>
    <scope>NUCLEOTIDE SEQUENCE</scope>
    <source>
        <strain evidence="2">CGMCC 1.15454</strain>
    </source>
</reference>
<feature type="coiled-coil region" evidence="1">
    <location>
        <begin position="6"/>
        <end position="71"/>
    </location>
</feature>
<dbReference type="RefSeq" id="WP_188725974.1">
    <property type="nucleotide sequence ID" value="NZ_BMJD01000094.1"/>
</dbReference>
<evidence type="ECO:0000313" key="2">
    <source>
        <dbReference type="EMBL" id="GGB63710.1"/>
    </source>
</evidence>
<organism evidence="2 3">
    <name type="scientific">Lentibacillus populi</name>
    <dbReference type="NCBI Taxonomy" id="1827502"/>
    <lineage>
        <taxon>Bacteria</taxon>
        <taxon>Bacillati</taxon>
        <taxon>Bacillota</taxon>
        <taxon>Bacilli</taxon>
        <taxon>Bacillales</taxon>
        <taxon>Bacillaceae</taxon>
        <taxon>Lentibacillus</taxon>
    </lineage>
</organism>
<comment type="caution">
    <text evidence="2">The sequence shown here is derived from an EMBL/GenBank/DDBJ whole genome shotgun (WGS) entry which is preliminary data.</text>
</comment>
<proteinExistence type="predicted"/>
<accession>A0A9W5U2M4</accession>
<keyword evidence="1" id="KW-0175">Coiled coil</keyword>
<evidence type="ECO:0000313" key="3">
    <source>
        <dbReference type="Proteomes" id="UP000621492"/>
    </source>
</evidence>
<name>A0A9W5U2M4_9BACI</name>